<dbReference type="InParanoid" id="A0A1D3CQY0"/>
<feature type="compositionally biased region" description="Basic and acidic residues" evidence="1">
    <location>
        <begin position="204"/>
        <end position="232"/>
    </location>
</feature>
<comment type="caution">
    <text evidence="2">The sequence shown here is derived from an EMBL/GenBank/DDBJ whole genome shotgun (WGS) entry which is preliminary data.</text>
</comment>
<evidence type="ECO:0000313" key="3">
    <source>
        <dbReference type="Proteomes" id="UP000095192"/>
    </source>
</evidence>
<protein>
    <submittedName>
        <fullName evidence="2">Uncharacterized protein</fullName>
    </submittedName>
</protein>
<feature type="compositionally biased region" description="Basic and acidic residues" evidence="1">
    <location>
        <begin position="525"/>
        <end position="546"/>
    </location>
</feature>
<feature type="region of interest" description="Disordered" evidence="1">
    <location>
        <begin position="761"/>
        <end position="811"/>
    </location>
</feature>
<feature type="compositionally biased region" description="Basic and acidic residues" evidence="1">
    <location>
        <begin position="469"/>
        <end position="489"/>
    </location>
</feature>
<sequence>MFEQTLSSGSSKMNNACSPRQIKAATPNGEAAGCRLTTILRGNAAADVLPSQLTAVPPAGFRPKLRLAGLVVLLTLLLLLQPGASVLLRRGPSILSPTSTGRTASSENEHTPLSSTHEEENRPSKREHTDKALGSGTQQQPLESLNEEQSKVPEAPKRRKQRRKSRQTTSTEGEEKHETSSVSQQAPRDSQQAETRESNLNQRQQKDEERDGTADAERTESNEDVHAEKHTVQEPVKTQTGQEEKTAQKKHKSLREHMEGLLSKLVDGRKQKKQSVSGSDGGEGSASKNSKEANKDTNTEEMVLRLDDEEQSHQHEEHDEQEQHSGIHRPQDRMHIRHEDPEGQARRALVSGMESDVNREQVEGDEGMNPDANGLQHDQAPEMSLQVTPPPHGERWLSVTYSRKLENGEHPNLDLDALKMIDQEQPHHHGSNNHHQQQPHPPQESQQEEHRLPSDEGLGDAAEGEQLEGGEHVDIGLADRELLEGDGHMGFDPNTLQKSHQVQAQQQKLIILHQRPNQQQGLQQEEQRRPGNEGRTGIFDEEKMRHNERFNGHELELQNLEEARKGNHLAAEKIDQEQRHEDENDDAYESQKRADSALVAPPISSSSSSSAPSYLQSDDDSFKNPADRHYVCRISPRDYGSVYCTCDDGYILHVGKCVEDPCKGVKRYPGSCELDGITPTCRRADGYGTTGLGLSSKCELSDLCKDRLCENSTAALDCRTVSLTEYQCTGTTGHVGGLSDGGVGAAVLLYVTHNKRNASAVSDEFGDAGDSTEMPQAAGALGPSADQQAVQPSPSTWARPSSSGGRTMRES</sequence>
<gene>
    <name evidence="2" type="ORF">cyc_06637</name>
</gene>
<organism evidence="2 3">
    <name type="scientific">Cyclospora cayetanensis</name>
    <dbReference type="NCBI Taxonomy" id="88456"/>
    <lineage>
        <taxon>Eukaryota</taxon>
        <taxon>Sar</taxon>
        <taxon>Alveolata</taxon>
        <taxon>Apicomplexa</taxon>
        <taxon>Conoidasida</taxon>
        <taxon>Coccidia</taxon>
        <taxon>Eucoccidiorida</taxon>
        <taxon>Eimeriorina</taxon>
        <taxon>Eimeriidae</taxon>
        <taxon>Cyclospora</taxon>
    </lineage>
</organism>
<feature type="compositionally biased region" description="Low complexity" evidence="1">
    <location>
        <begin position="596"/>
        <end position="613"/>
    </location>
</feature>
<accession>A0A1D3CQY0</accession>
<dbReference type="Proteomes" id="UP000095192">
    <property type="component" value="Unassembled WGS sequence"/>
</dbReference>
<feature type="compositionally biased region" description="Polar residues" evidence="1">
    <location>
        <begin position="785"/>
        <end position="805"/>
    </location>
</feature>
<feature type="region of interest" description="Disordered" evidence="1">
    <location>
        <begin position="91"/>
        <end position="501"/>
    </location>
</feature>
<dbReference type="VEuPathDB" id="ToxoDB:cyc_06637"/>
<dbReference type="EMBL" id="JROU02002279">
    <property type="protein sequence ID" value="OEH73593.1"/>
    <property type="molecule type" value="Genomic_DNA"/>
</dbReference>
<feature type="region of interest" description="Disordered" evidence="1">
    <location>
        <begin position="571"/>
        <end position="620"/>
    </location>
</feature>
<reference evidence="2 3" key="1">
    <citation type="journal article" date="2016" name="BMC Genomics">
        <title>Comparative genomics reveals Cyclospora cayetanensis possesses coccidia-like metabolism and invasion components but unique surface antigens.</title>
        <authorList>
            <person name="Liu S."/>
            <person name="Wang L."/>
            <person name="Zheng H."/>
            <person name="Xu Z."/>
            <person name="Roellig D.M."/>
            <person name="Li N."/>
            <person name="Frace M.A."/>
            <person name="Tang K."/>
            <person name="Arrowood M.J."/>
            <person name="Moss D.M."/>
            <person name="Zhang L."/>
            <person name="Feng Y."/>
            <person name="Xiao L."/>
        </authorList>
    </citation>
    <scope>NUCLEOTIDE SEQUENCE [LARGE SCALE GENOMIC DNA]</scope>
    <source>
        <strain evidence="2 3">CHN_HEN01</strain>
    </source>
</reference>
<feature type="compositionally biased region" description="Basic residues" evidence="1">
    <location>
        <begin position="157"/>
        <end position="166"/>
    </location>
</feature>
<keyword evidence="3" id="KW-1185">Reference proteome</keyword>
<dbReference type="AlphaFoldDB" id="A0A1D3CQY0"/>
<feature type="compositionally biased region" description="Polar residues" evidence="1">
    <location>
        <begin position="95"/>
        <end position="115"/>
    </location>
</feature>
<feature type="compositionally biased region" description="Basic and acidic residues" evidence="1">
    <location>
        <begin position="289"/>
        <end position="345"/>
    </location>
</feature>
<name>A0A1D3CQY0_9EIME</name>
<feature type="compositionally biased region" description="Basic and acidic residues" evidence="1">
    <location>
        <begin position="571"/>
        <end position="582"/>
    </location>
</feature>
<feature type="compositionally biased region" description="Basic and acidic residues" evidence="1">
    <location>
        <begin position="116"/>
        <end position="131"/>
    </location>
</feature>
<feature type="region of interest" description="Disordered" evidence="1">
    <location>
        <begin position="516"/>
        <end position="546"/>
    </location>
</feature>
<feature type="compositionally biased region" description="Basic and acidic residues" evidence="1">
    <location>
        <begin position="403"/>
        <end position="427"/>
    </location>
</feature>
<evidence type="ECO:0000313" key="2">
    <source>
        <dbReference type="EMBL" id="OEH73593.1"/>
    </source>
</evidence>
<evidence type="ECO:0000256" key="1">
    <source>
        <dbReference type="SAM" id="MobiDB-lite"/>
    </source>
</evidence>
<feature type="compositionally biased region" description="Polar residues" evidence="1">
    <location>
        <begin position="180"/>
        <end position="203"/>
    </location>
</feature>
<proteinExistence type="predicted"/>